<evidence type="ECO:0000313" key="2">
    <source>
        <dbReference type="Proteomes" id="UP000019586"/>
    </source>
</evidence>
<organism evidence="1 2">
    <name type="scientific">Klebsiella pneumoniae 30684/NJST258_2</name>
    <dbReference type="NCBI Taxonomy" id="1420013"/>
    <lineage>
        <taxon>Bacteria</taxon>
        <taxon>Pseudomonadati</taxon>
        <taxon>Pseudomonadota</taxon>
        <taxon>Gammaproteobacteria</taxon>
        <taxon>Enterobacterales</taxon>
        <taxon>Enterobacteriaceae</taxon>
        <taxon>Klebsiella/Raoultella group</taxon>
        <taxon>Klebsiella</taxon>
        <taxon>Klebsiella pneumoniae complex</taxon>
    </lineage>
</organism>
<dbReference type="HOGENOM" id="CLU_3397008_0_0_6"/>
<dbReference type="Proteomes" id="UP000019586">
    <property type="component" value="Chromosome"/>
</dbReference>
<gene>
    <name evidence="1" type="ORF">KPNJ2_00263</name>
</gene>
<protein>
    <submittedName>
        <fullName evidence="1">Uncharacterized protein</fullName>
    </submittedName>
</protein>
<dbReference type="KEGG" id="kps:KPNJ2_00263"/>
<name>W8UN53_KLEPN</name>
<reference evidence="1 2" key="1">
    <citation type="journal article" date="2014" name="Proc. Natl. Acad. Sci. U.S.A.">
        <title>Molecular dissection of the evolution of carbapenem-resistant multilocus sequence type 258 Klebsiella pneumoniae.</title>
        <authorList>
            <person name="Deleo F.R."/>
            <person name="Chen L."/>
            <person name="Porcella S.F."/>
            <person name="Martens C.A."/>
            <person name="Kobayashi S.D."/>
            <person name="Porter A.R."/>
            <person name="Chavda K.D."/>
            <person name="Jacobs M.R."/>
            <person name="Mathema B."/>
            <person name="Olsen R.J."/>
            <person name="Bonomo R.A."/>
            <person name="Musser J.M."/>
            <person name="Kreiswirth B.N."/>
        </authorList>
    </citation>
    <scope>NUCLEOTIDE SEQUENCE [LARGE SCALE GENOMIC DNA]</scope>
    <source>
        <strain evidence="1">30684/NJST258_2</strain>
    </source>
</reference>
<accession>W8UN53</accession>
<dbReference type="EMBL" id="CP006918">
    <property type="protein sequence ID" value="AHM77043.1"/>
    <property type="molecule type" value="Genomic_DNA"/>
</dbReference>
<dbReference type="AlphaFoldDB" id="W8UN53"/>
<sequence length="31" mass="3922">MRQQQRDGQQRELPFHYFSFYSNNYLACTRH</sequence>
<proteinExistence type="predicted"/>
<evidence type="ECO:0000313" key="1">
    <source>
        <dbReference type="EMBL" id="AHM77043.1"/>
    </source>
</evidence>